<evidence type="ECO:0000256" key="1">
    <source>
        <dbReference type="ARBA" id="ARBA00010641"/>
    </source>
</evidence>
<dbReference type="InterPro" id="IPR039425">
    <property type="entry name" value="RNA_pol_sigma-70-like"/>
</dbReference>
<name>A0A495D2I5_9PROT</name>
<dbReference type="PANTHER" id="PTHR43133:SF8">
    <property type="entry name" value="RNA POLYMERASE SIGMA FACTOR HI_1459-RELATED"/>
    <property type="match status" value="1"/>
</dbReference>
<dbReference type="Pfam" id="PF04542">
    <property type="entry name" value="Sigma70_r2"/>
    <property type="match status" value="1"/>
</dbReference>
<comment type="similarity">
    <text evidence="1">Belongs to the sigma-70 factor family. ECF subfamily.</text>
</comment>
<dbReference type="InterPro" id="IPR013324">
    <property type="entry name" value="RNA_pol_sigma_r3/r4-like"/>
</dbReference>
<feature type="domain" description="RNA polymerase sigma-70 region 2" evidence="6">
    <location>
        <begin position="31"/>
        <end position="97"/>
    </location>
</feature>
<evidence type="ECO:0000256" key="3">
    <source>
        <dbReference type="ARBA" id="ARBA00023082"/>
    </source>
</evidence>
<dbReference type="InterPro" id="IPR036388">
    <property type="entry name" value="WH-like_DNA-bd_sf"/>
</dbReference>
<dbReference type="InterPro" id="IPR013249">
    <property type="entry name" value="RNA_pol_sigma70_r4_t2"/>
</dbReference>
<dbReference type="SUPFAM" id="SSF88946">
    <property type="entry name" value="Sigma2 domain of RNA polymerase sigma factors"/>
    <property type="match status" value="1"/>
</dbReference>
<evidence type="ECO:0000313" key="8">
    <source>
        <dbReference type="EMBL" id="RKQ95944.1"/>
    </source>
</evidence>
<evidence type="ECO:0000256" key="2">
    <source>
        <dbReference type="ARBA" id="ARBA00023015"/>
    </source>
</evidence>
<dbReference type="AlphaFoldDB" id="A0A495D2I5"/>
<dbReference type="EMBL" id="RBIM01000005">
    <property type="protein sequence ID" value="RKQ95944.1"/>
    <property type="molecule type" value="Genomic_DNA"/>
</dbReference>
<dbReference type="GO" id="GO:0003677">
    <property type="term" value="F:DNA binding"/>
    <property type="evidence" value="ECO:0007669"/>
    <property type="project" value="UniProtKB-KW"/>
</dbReference>
<dbReference type="GO" id="GO:0006352">
    <property type="term" value="P:DNA-templated transcription initiation"/>
    <property type="evidence" value="ECO:0007669"/>
    <property type="project" value="InterPro"/>
</dbReference>
<keyword evidence="2" id="KW-0805">Transcription regulation</keyword>
<organism evidence="8 9">
    <name type="scientific">Maricaulis maris</name>
    <dbReference type="NCBI Taxonomy" id="74318"/>
    <lineage>
        <taxon>Bacteria</taxon>
        <taxon>Pseudomonadati</taxon>
        <taxon>Pseudomonadota</taxon>
        <taxon>Alphaproteobacteria</taxon>
        <taxon>Maricaulales</taxon>
        <taxon>Maricaulaceae</taxon>
        <taxon>Maricaulis</taxon>
    </lineage>
</organism>
<dbReference type="InterPro" id="IPR014284">
    <property type="entry name" value="RNA_pol_sigma-70_dom"/>
</dbReference>
<keyword evidence="5" id="KW-0804">Transcription</keyword>
<dbReference type="Pfam" id="PF08281">
    <property type="entry name" value="Sigma70_r4_2"/>
    <property type="match status" value="1"/>
</dbReference>
<dbReference type="PANTHER" id="PTHR43133">
    <property type="entry name" value="RNA POLYMERASE ECF-TYPE SIGMA FACTO"/>
    <property type="match status" value="1"/>
</dbReference>
<protein>
    <submittedName>
        <fullName evidence="8">RNA polymerase RpoE-like sigma-24 subunit</fullName>
    </submittedName>
</protein>
<sequence>MPNADAPGLTPSDEQLACRARAGDRMAFNRLMQRHAPRLVNFLERQLGSRSDADDVAQNTFIAIHRNLHRFDETRAFVTWMFVIARNKAKDHHRRRAVRNWIGLEEPSVPAPVDPTTPERIVSDRDELARVNTAIQAMPEGLRTPLLLSVIDGMSHAEIGSVMGLSEKAAEVRVYRARRRLRDSFPPEG</sequence>
<dbReference type="RefSeq" id="WP_170150442.1">
    <property type="nucleotide sequence ID" value="NZ_AP027270.1"/>
</dbReference>
<dbReference type="Gene3D" id="1.10.10.10">
    <property type="entry name" value="Winged helix-like DNA-binding domain superfamily/Winged helix DNA-binding domain"/>
    <property type="match status" value="1"/>
</dbReference>
<keyword evidence="3" id="KW-0731">Sigma factor</keyword>
<proteinExistence type="inferred from homology"/>
<dbReference type="SUPFAM" id="SSF88659">
    <property type="entry name" value="Sigma3 and sigma4 domains of RNA polymerase sigma factors"/>
    <property type="match status" value="1"/>
</dbReference>
<keyword evidence="4" id="KW-0238">DNA-binding</keyword>
<comment type="caution">
    <text evidence="8">The sequence shown here is derived from an EMBL/GenBank/DDBJ whole genome shotgun (WGS) entry which is preliminary data.</text>
</comment>
<reference evidence="8 9" key="1">
    <citation type="submission" date="2018-10" db="EMBL/GenBank/DDBJ databases">
        <title>Genomic Encyclopedia of Type Strains, Phase IV (KMG-IV): sequencing the most valuable type-strain genomes for metagenomic binning, comparative biology and taxonomic classification.</title>
        <authorList>
            <person name="Goeker M."/>
        </authorList>
    </citation>
    <scope>NUCLEOTIDE SEQUENCE [LARGE SCALE GENOMIC DNA]</scope>
    <source>
        <strain evidence="8 9">DSM 4734</strain>
    </source>
</reference>
<dbReference type="InterPro" id="IPR007627">
    <property type="entry name" value="RNA_pol_sigma70_r2"/>
</dbReference>
<evidence type="ECO:0000313" key="9">
    <source>
        <dbReference type="Proteomes" id="UP000273675"/>
    </source>
</evidence>
<evidence type="ECO:0000259" key="7">
    <source>
        <dbReference type="Pfam" id="PF08281"/>
    </source>
</evidence>
<evidence type="ECO:0000259" key="6">
    <source>
        <dbReference type="Pfam" id="PF04542"/>
    </source>
</evidence>
<accession>A0A495D2I5</accession>
<dbReference type="NCBIfam" id="TIGR02937">
    <property type="entry name" value="sigma70-ECF"/>
    <property type="match status" value="1"/>
</dbReference>
<gene>
    <name evidence="8" type="ORF">C7435_2189</name>
</gene>
<evidence type="ECO:0000256" key="4">
    <source>
        <dbReference type="ARBA" id="ARBA00023125"/>
    </source>
</evidence>
<dbReference type="GO" id="GO:0016987">
    <property type="term" value="F:sigma factor activity"/>
    <property type="evidence" value="ECO:0007669"/>
    <property type="project" value="UniProtKB-KW"/>
</dbReference>
<dbReference type="InterPro" id="IPR013325">
    <property type="entry name" value="RNA_pol_sigma_r2"/>
</dbReference>
<dbReference type="Proteomes" id="UP000273675">
    <property type="component" value="Unassembled WGS sequence"/>
</dbReference>
<dbReference type="Gene3D" id="1.10.1740.10">
    <property type="match status" value="1"/>
</dbReference>
<feature type="domain" description="RNA polymerase sigma factor 70 region 4 type 2" evidence="7">
    <location>
        <begin position="130"/>
        <end position="181"/>
    </location>
</feature>
<evidence type="ECO:0000256" key="5">
    <source>
        <dbReference type="ARBA" id="ARBA00023163"/>
    </source>
</evidence>